<proteinExistence type="predicted"/>
<name>A0A6J4JY57_9SPHI</name>
<gene>
    <name evidence="1" type="ORF">AVDCRST_MAG56-4616</name>
</gene>
<sequence>MATQIFFGFSNGIFACRRWWFGGVAGGYAERYRDHLPPCPESFSSKPFRKY</sequence>
<evidence type="ECO:0000313" key="1">
    <source>
        <dbReference type="EMBL" id="CAA9290396.1"/>
    </source>
</evidence>
<protein>
    <submittedName>
        <fullName evidence="1">Uncharacterized protein</fullName>
    </submittedName>
</protein>
<organism evidence="1">
    <name type="scientific">uncultured Cytophagales bacterium</name>
    <dbReference type="NCBI Taxonomy" id="158755"/>
    <lineage>
        <taxon>Bacteria</taxon>
        <taxon>Pseudomonadati</taxon>
        <taxon>Bacteroidota</taxon>
        <taxon>Sphingobacteriia</taxon>
        <taxon>Sphingobacteriales</taxon>
        <taxon>environmental samples</taxon>
    </lineage>
</organism>
<dbReference type="EMBL" id="CADCTQ010000379">
    <property type="protein sequence ID" value="CAA9290396.1"/>
    <property type="molecule type" value="Genomic_DNA"/>
</dbReference>
<dbReference type="AlphaFoldDB" id="A0A6J4JY57"/>
<reference evidence="1" key="1">
    <citation type="submission" date="2020-02" db="EMBL/GenBank/DDBJ databases">
        <authorList>
            <person name="Meier V. D."/>
        </authorList>
    </citation>
    <scope>NUCLEOTIDE SEQUENCE</scope>
    <source>
        <strain evidence="1">AVDCRST_MAG56</strain>
    </source>
</reference>
<accession>A0A6J4JY57</accession>